<dbReference type="GeneID" id="63748470"/>
<gene>
    <name evidence="1" type="ORF">ASPWEDRAFT_244996</name>
</gene>
<keyword evidence="2" id="KW-1185">Reference proteome</keyword>
<name>A0A1L9S1R2_ASPWE</name>
<dbReference type="AlphaFoldDB" id="A0A1L9S1R2"/>
<dbReference type="VEuPathDB" id="FungiDB:ASPWEDRAFT_244996"/>
<reference evidence="2" key="1">
    <citation type="journal article" date="2017" name="Genome Biol.">
        <title>Comparative genomics reveals high biological diversity and specific adaptations in the industrially and medically important fungal genus Aspergillus.</title>
        <authorList>
            <person name="de Vries R.P."/>
            <person name="Riley R."/>
            <person name="Wiebenga A."/>
            <person name="Aguilar-Osorio G."/>
            <person name="Amillis S."/>
            <person name="Uchima C.A."/>
            <person name="Anderluh G."/>
            <person name="Asadollahi M."/>
            <person name="Askin M."/>
            <person name="Barry K."/>
            <person name="Battaglia E."/>
            <person name="Bayram O."/>
            <person name="Benocci T."/>
            <person name="Braus-Stromeyer S.A."/>
            <person name="Caldana C."/>
            <person name="Canovas D."/>
            <person name="Cerqueira G.C."/>
            <person name="Chen F."/>
            <person name="Chen W."/>
            <person name="Choi C."/>
            <person name="Clum A."/>
            <person name="Dos Santos R.A."/>
            <person name="Damasio A.R."/>
            <person name="Diallinas G."/>
            <person name="Emri T."/>
            <person name="Fekete E."/>
            <person name="Flipphi M."/>
            <person name="Freyberg S."/>
            <person name="Gallo A."/>
            <person name="Gournas C."/>
            <person name="Habgood R."/>
            <person name="Hainaut M."/>
            <person name="Harispe M.L."/>
            <person name="Henrissat B."/>
            <person name="Hilden K.S."/>
            <person name="Hope R."/>
            <person name="Hossain A."/>
            <person name="Karabika E."/>
            <person name="Karaffa L."/>
            <person name="Karanyi Z."/>
            <person name="Krasevec N."/>
            <person name="Kuo A."/>
            <person name="Kusch H."/>
            <person name="LaButti K."/>
            <person name="Lagendijk E.L."/>
            <person name="Lapidus A."/>
            <person name="Levasseur A."/>
            <person name="Lindquist E."/>
            <person name="Lipzen A."/>
            <person name="Logrieco A.F."/>
            <person name="MacCabe A."/>
            <person name="Maekelae M.R."/>
            <person name="Malavazi I."/>
            <person name="Melin P."/>
            <person name="Meyer V."/>
            <person name="Mielnichuk N."/>
            <person name="Miskei M."/>
            <person name="Molnar A.P."/>
            <person name="Mule G."/>
            <person name="Ngan C.Y."/>
            <person name="Orejas M."/>
            <person name="Orosz E."/>
            <person name="Ouedraogo J.P."/>
            <person name="Overkamp K.M."/>
            <person name="Park H.-S."/>
            <person name="Perrone G."/>
            <person name="Piumi F."/>
            <person name="Punt P.J."/>
            <person name="Ram A.F."/>
            <person name="Ramon A."/>
            <person name="Rauscher S."/>
            <person name="Record E."/>
            <person name="Riano-Pachon D.M."/>
            <person name="Robert V."/>
            <person name="Roehrig J."/>
            <person name="Ruller R."/>
            <person name="Salamov A."/>
            <person name="Salih N.S."/>
            <person name="Samson R.A."/>
            <person name="Sandor E."/>
            <person name="Sanguinetti M."/>
            <person name="Schuetze T."/>
            <person name="Sepcic K."/>
            <person name="Shelest E."/>
            <person name="Sherlock G."/>
            <person name="Sophianopoulou V."/>
            <person name="Squina F.M."/>
            <person name="Sun H."/>
            <person name="Susca A."/>
            <person name="Todd R.B."/>
            <person name="Tsang A."/>
            <person name="Unkles S.E."/>
            <person name="van de Wiele N."/>
            <person name="van Rossen-Uffink D."/>
            <person name="Oliveira J.V."/>
            <person name="Vesth T.C."/>
            <person name="Visser J."/>
            <person name="Yu J.-H."/>
            <person name="Zhou M."/>
            <person name="Andersen M.R."/>
            <person name="Archer D.B."/>
            <person name="Baker S.E."/>
            <person name="Benoit I."/>
            <person name="Brakhage A.A."/>
            <person name="Braus G.H."/>
            <person name="Fischer R."/>
            <person name="Frisvad J.C."/>
            <person name="Goldman G.H."/>
            <person name="Houbraken J."/>
            <person name="Oakley B."/>
            <person name="Pocsi I."/>
            <person name="Scazzocchio C."/>
            <person name="Seiboth B."/>
            <person name="vanKuyk P.A."/>
            <person name="Wortman J."/>
            <person name="Dyer P.S."/>
            <person name="Grigoriev I.V."/>
        </authorList>
    </citation>
    <scope>NUCLEOTIDE SEQUENCE [LARGE SCALE GENOMIC DNA]</scope>
    <source>
        <strain evidence="2">DTO 134E9</strain>
    </source>
</reference>
<evidence type="ECO:0000313" key="2">
    <source>
        <dbReference type="Proteomes" id="UP000184383"/>
    </source>
</evidence>
<dbReference type="OrthoDB" id="4474617at2759"/>
<sequence length="239" mass="27608">MSHILDCPHEILIWIYLRLECITDALHLSRSCRQLHHILNRPHDRLNIFLSIINNIPTPTRPDNGWMKSHFGIDSIWQPTESDFPRDLTDPDTRSFLTTVGFPAMKLKMSGFDSTHLKDRGLLQAFDADELYGLRYPDDDSPPTNFAFHFASLDQWMVMVGGEDGEVALYDPDGWDHADGYQGLVTERLDVIVPESVGDEEKQEEMQQAVLGRLRERMVEYDDCVEECKFWDGVFEAFE</sequence>
<dbReference type="Proteomes" id="UP000184383">
    <property type="component" value="Unassembled WGS sequence"/>
</dbReference>
<protein>
    <recommendedName>
        <fullName evidence="3">F-box domain-containing protein</fullName>
    </recommendedName>
</protein>
<accession>A0A1L9S1R2</accession>
<evidence type="ECO:0000313" key="1">
    <source>
        <dbReference type="EMBL" id="OJJ41101.1"/>
    </source>
</evidence>
<dbReference type="EMBL" id="KV878209">
    <property type="protein sequence ID" value="OJJ41101.1"/>
    <property type="molecule type" value="Genomic_DNA"/>
</dbReference>
<evidence type="ECO:0008006" key="3">
    <source>
        <dbReference type="Google" id="ProtNLM"/>
    </source>
</evidence>
<proteinExistence type="predicted"/>
<dbReference type="RefSeq" id="XP_040694777.1">
    <property type="nucleotide sequence ID" value="XM_040832622.1"/>
</dbReference>
<organism evidence="1 2">
    <name type="scientific">Aspergillus wentii DTO 134E9</name>
    <dbReference type="NCBI Taxonomy" id="1073089"/>
    <lineage>
        <taxon>Eukaryota</taxon>
        <taxon>Fungi</taxon>
        <taxon>Dikarya</taxon>
        <taxon>Ascomycota</taxon>
        <taxon>Pezizomycotina</taxon>
        <taxon>Eurotiomycetes</taxon>
        <taxon>Eurotiomycetidae</taxon>
        <taxon>Eurotiales</taxon>
        <taxon>Aspergillaceae</taxon>
        <taxon>Aspergillus</taxon>
        <taxon>Aspergillus subgen. Cremei</taxon>
    </lineage>
</organism>